<comment type="subcellular location">
    <subcellularLocation>
        <location evidence="1">Cell membrane</location>
        <topology evidence="1">Multi-pass membrane protein</topology>
    </subcellularLocation>
</comment>
<evidence type="ECO:0000313" key="9">
    <source>
        <dbReference type="EMBL" id="GBF82624.1"/>
    </source>
</evidence>
<evidence type="ECO:0000256" key="3">
    <source>
        <dbReference type="ARBA" id="ARBA00022475"/>
    </source>
</evidence>
<dbReference type="Pfam" id="PF00892">
    <property type="entry name" value="EamA"/>
    <property type="match status" value="2"/>
</dbReference>
<keyword evidence="4 7" id="KW-0812">Transmembrane</keyword>
<feature type="transmembrane region" description="Helical" evidence="7">
    <location>
        <begin position="206"/>
        <end position="224"/>
    </location>
</feature>
<feature type="transmembrane region" description="Helical" evidence="7">
    <location>
        <begin position="118"/>
        <end position="135"/>
    </location>
</feature>
<evidence type="ECO:0000256" key="5">
    <source>
        <dbReference type="ARBA" id="ARBA00022989"/>
    </source>
</evidence>
<dbReference type="InterPro" id="IPR000620">
    <property type="entry name" value="EamA_dom"/>
</dbReference>
<evidence type="ECO:0000313" key="10">
    <source>
        <dbReference type="Proteomes" id="UP000287247"/>
    </source>
</evidence>
<comment type="similarity">
    <text evidence="2">Belongs to the EamA transporter family.</text>
</comment>
<organism evidence="9 10">
    <name type="scientific">Aphanothece sacrum FPU1</name>
    <dbReference type="NCBI Taxonomy" id="1920663"/>
    <lineage>
        <taxon>Bacteria</taxon>
        <taxon>Bacillati</taxon>
        <taxon>Cyanobacteriota</taxon>
        <taxon>Cyanophyceae</taxon>
        <taxon>Oscillatoriophycideae</taxon>
        <taxon>Chroococcales</taxon>
        <taxon>Aphanothecaceae</taxon>
        <taxon>Aphanothece</taxon>
    </lineage>
</organism>
<feature type="transmembrane region" description="Helical" evidence="7">
    <location>
        <begin position="94"/>
        <end position="111"/>
    </location>
</feature>
<evidence type="ECO:0000256" key="1">
    <source>
        <dbReference type="ARBA" id="ARBA00004651"/>
    </source>
</evidence>
<dbReference type="GO" id="GO:0005886">
    <property type="term" value="C:plasma membrane"/>
    <property type="evidence" value="ECO:0007669"/>
    <property type="project" value="UniProtKB-SubCell"/>
</dbReference>
<feature type="transmembrane region" description="Helical" evidence="7">
    <location>
        <begin position="68"/>
        <end position="88"/>
    </location>
</feature>
<reference evidence="10" key="1">
    <citation type="submission" date="2017-05" db="EMBL/GenBank/DDBJ databases">
        <title>Physiological properties and genetic analysis related to exopolysaccharide production of fresh-water unicellular cyanobacterium Aphanothece sacrum, Suizenji Nori, that has been cultured as a food source in Japan.</title>
        <authorList>
            <person name="Kanesaki Y."/>
            <person name="Yoshikawa S."/>
            <person name="Ohki K."/>
        </authorList>
    </citation>
    <scope>NUCLEOTIDE SEQUENCE [LARGE SCALE GENOMIC DNA]</scope>
    <source>
        <strain evidence="10">FPU1</strain>
    </source>
</reference>
<dbReference type="OrthoDB" id="581400at2"/>
<dbReference type="Proteomes" id="UP000287247">
    <property type="component" value="Unassembled WGS sequence"/>
</dbReference>
<evidence type="ECO:0000256" key="2">
    <source>
        <dbReference type="ARBA" id="ARBA00007362"/>
    </source>
</evidence>
<dbReference type="InterPro" id="IPR051258">
    <property type="entry name" value="Diverse_Substrate_Transporter"/>
</dbReference>
<evidence type="ECO:0000256" key="4">
    <source>
        <dbReference type="ARBA" id="ARBA00022692"/>
    </source>
</evidence>
<name>A0A401IMY3_APHSA</name>
<feature type="transmembrane region" description="Helical" evidence="7">
    <location>
        <begin position="141"/>
        <end position="161"/>
    </location>
</feature>
<keyword evidence="6 7" id="KW-0472">Membrane</keyword>
<dbReference type="SUPFAM" id="SSF103481">
    <property type="entry name" value="Multidrug resistance efflux transporter EmrE"/>
    <property type="match status" value="2"/>
</dbReference>
<evidence type="ECO:0000256" key="7">
    <source>
        <dbReference type="SAM" id="Phobius"/>
    </source>
</evidence>
<dbReference type="RefSeq" id="WP_124976688.1">
    <property type="nucleotide sequence ID" value="NZ_BDQK01000017.1"/>
</dbReference>
<dbReference type="PANTHER" id="PTHR42920">
    <property type="entry name" value="OS03G0707200 PROTEIN-RELATED"/>
    <property type="match status" value="1"/>
</dbReference>
<comment type="caution">
    <text evidence="9">The sequence shown here is derived from an EMBL/GenBank/DDBJ whole genome shotgun (WGS) entry which is preliminary data.</text>
</comment>
<dbReference type="EMBL" id="BDQK01000017">
    <property type="protein sequence ID" value="GBF82624.1"/>
    <property type="molecule type" value="Genomic_DNA"/>
</dbReference>
<feature type="transmembrane region" description="Helical" evidence="7">
    <location>
        <begin position="168"/>
        <end position="190"/>
    </location>
</feature>
<protein>
    <recommendedName>
        <fullName evidence="8">EamA domain-containing protein</fullName>
    </recommendedName>
</protein>
<proteinExistence type="inferred from homology"/>
<evidence type="ECO:0000259" key="8">
    <source>
        <dbReference type="Pfam" id="PF00892"/>
    </source>
</evidence>
<sequence length="296" mass="32248">MVQKFRYPLGVLSLLCAGLIFGSIPTALKAAMVDFYPSVQLAIRFLIGAVALTPFVREFNLRLLRDGSMIGLVVFGCFACETLGLQTISANRAAFIFGLNFVFVTLFELLFRQRITMRVVVASGIAFGGIALMSWEGGEPGIGNLWLLLGAICDATSIILLEKFAPQYSAVSLSAVRVWCVAILGLLWAAPDIVQQFHLIQEHWQILHYLGIIATAVLCLLYTVGMQWVPAYQAVFIIALEPLFGAMIAFLVRGETFGYQGIIGALLMLFGVVLVLTEGSAKDEPIPVLSPVKIQV</sequence>
<keyword evidence="5 7" id="KW-1133">Transmembrane helix</keyword>
<feature type="transmembrane region" description="Helical" evidence="7">
    <location>
        <begin position="231"/>
        <end position="251"/>
    </location>
</feature>
<dbReference type="PANTHER" id="PTHR42920:SF5">
    <property type="entry name" value="EAMA DOMAIN-CONTAINING PROTEIN"/>
    <property type="match status" value="1"/>
</dbReference>
<feature type="domain" description="EamA" evidence="8">
    <location>
        <begin position="142"/>
        <end position="276"/>
    </location>
</feature>
<dbReference type="InterPro" id="IPR037185">
    <property type="entry name" value="EmrE-like"/>
</dbReference>
<evidence type="ECO:0000256" key="6">
    <source>
        <dbReference type="ARBA" id="ARBA00023136"/>
    </source>
</evidence>
<keyword evidence="10" id="KW-1185">Reference proteome</keyword>
<feature type="transmembrane region" description="Helical" evidence="7">
    <location>
        <begin position="39"/>
        <end position="56"/>
    </location>
</feature>
<feature type="domain" description="EamA" evidence="8">
    <location>
        <begin position="9"/>
        <end position="134"/>
    </location>
</feature>
<gene>
    <name evidence="9" type="ORF">AsFPU1_4054</name>
</gene>
<feature type="transmembrane region" description="Helical" evidence="7">
    <location>
        <begin position="257"/>
        <end position="276"/>
    </location>
</feature>
<keyword evidence="3" id="KW-1003">Cell membrane</keyword>
<accession>A0A401IMY3</accession>
<dbReference type="AlphaFoldDB" id="A0A401IMY3"/>